<name>A0A2P2QBL9_RHIMU</name>
<proteinExistence type="predicted"/>
<protein>
    <submittedName>
        <fullName evidence="1">Uncharacterized protein</fullName>
    </submittedName>
</protein>
<evidence type="ECO:0000313" key="1">
    <source>
        <dbReference type="EMBL" id="MBX64353.1"/>
    </source>
</evidence>
<dbReference type="EMBL" id="GGEC01083869">
    <property type="protein sequence ID" value="MBX64353.1"/>
    <property type="molecule type" value="Transcribed_RNA"/>
</dbReference>
<reference evidence="1" key="1">
    <citation type="submission" date="2018-02" db="EMBL/GenBank/DDBJ databases">
        <title>Rhizophora mucronata_Transcriptome.</title>
        <authorList>
            <person name="Meera S.P."/>
            <person name="Sreeshan A."/>
            <person name="Augustine A."/>
        </authorList>
    </citation>
    <scope>NUCLEOTIDE SEQUENCE</scope>
    <source>
        <tissue evidence="1">Leaf</tissue>
    </source>
</reference>
<organism evidence="1">
    <name type="scientific">Rhizophora mucronata</name>
    <name type="common">Asiatic mangrove</name>
    <dbReference type="NCBI Taxonomy" id="61149"/>
    <lineage>
        <taxon>Eukaryota</taxon>
        <taxon>Viridiplantae</taxon>
        <taxon>Streptophyta</taxon>
        <taxon>Embryophyta</taxon>
        <taxon>Tracheophyta</taxon>
        <taxon>Spermatophyta</taxon>
        <taxon>Magnoliopsida</taxon>
        <taxon>eudicotyledons</taxon>
        <taxon>Gunneridae</taxon>
        <taxon>Pentapetalae</taxon>
        <taxon>rosids</taxon>
        <taxon>fabids</taxon>
        <taxon>Malpighiales</taxon>
        <taxon>Rhizophoraceae</taxon>
        <taxon>Rhizophora</taxon>
    </lineage>
</organism>
<dbReference type="AlphaFoldDB" id="A0A2P2QBL9"/>
<accession>A0A2P2QBL9</accession>
<sequence>MVSHHDIFFFILNIFFGRLKKTGFLRSSKTLFVTIHLFHLVVVYSLTHILGDICGHLCEPQTATIKYLIFDMLWLWRYFIRQNMLK</sequence>